<comment type="caution">
    <text evidence="2">The sequence shown here is derived from an EMBL/GenBank/DDBJ whole genome shotgun (WGS) entry which is preliminary data.</text>
</comment>
<feature type="region of interest" description="Disordered" evidence="1">
    <location>
        <begin position="87"/>
        <end position="133"/>
    </location>
</feature>
<evidence type="ECO:0000313" key="2">
    <source>
        <dbReference type="EMBL" id="KAG5460745.1"/>
    </source>
</evidence>
<keyword evidence="3" id="KW-1185">Reference proteome</keyword>
<feature type="compositionally biased region" description="Basic and acidic residues" evidence="1">
    <location>
        <begin position="95"/>
        <end position="106"/>
    </location>
</feature>
<dbReference type="OrthoDB" id="9978460at2759"/>
<feature type="compositionally biased region" description="Basic and acidic residues" evidence="1">
    <location>
        <begin position="278"/>
        <end position="290"/>
    </location>
</feature>
<dbReference type="AlphaFoldDB" id="A0A8H8DJM2"/>
<proteinExistence type="predicted"/>
<protein>
    <submittedName>
        <fullName evidence="2">Uncharacterized protein</fullName>
    </submittedName>
</protein>
<evidence type="ECO:0000256" key="1">
    <source>
        <dbReference type="SAM" id="MobiDB-lite"/>
    </source>
</evidence>
<reference evidence="2 3" key="1">
    <citation type="journal article" name="Sci. Rep.">
        <title>Genome-scale phylogenetic analyses confirm Olpidium as the closest living zoosporic fungus to the non-flagellated, terrestrial fungi.</title>
        <authorList>
            <person name="Chang Y."/>
            <person name="Rochon D."/>
            <person name="Sekimoto S."/>
            <person name="Wang Y."/>
            <person name="Chovatia M."/>
            <person name="Sandor L."/>
            <person name="Salamov A."/>
            <person name="Grigoriev I.V."/>
            <person name="Stajich J.E."/>
            <person name="Spatafora J.W."/>
        </authorList>
    </citation>
    <scope>NUCLEOTIDE SEQUENCE [LARGE SCALE GENOMIC DNA]</scope>
    <source>
        <strain evidence="2">S191</strain>
    </source>
</reference>
<sequence>GAPAKAERREKKCLTFRRVLAFETHDVDFCWRPGGLRALLTALRATLAEPLANYPPANAAAYKCWLERPRLYAQLARDCATASRRIAAGLPPAGEGRRGGGERRGEEDDDDEEVDRRAESDPGGGVPLRPPSDVSFENYYEQWRYVATSLPTDQTGCGRIIVSRSPRIKLTTAIVEEVTKRQHDILYGRFPDITKKSSQYQRLQKQVATERALRAARIFKLQKIYNLGELDQAEPAEEQVRITIPGVPGQSPFPLQKQPAASGAPPTREEEQAEGVVDSDRHPESQRLPDEFPAAAPKLDPPRDGDSVGGMERWEEEEADNLVQWSSSLDVKKFDEL</sequence>
<accession>A0A8H8DJM2</accession>
<evidence type="ECO:0000313" key="3">
    <source>
        <dbReference type="Proteomes" id="UP000673691"/>
    </source>
</evidence>
<gene>
    <name evidence="2" type="ORF">BJ554DRAFT_7166</name>
</gene>
<feature type="region of interest" description="Disordered" evidence="1">
    <location>
        <begin position="244"/>
        <end position="337"/>
    </location>
</feature>
<name>A0A8H8DJM2_9FUNG</name>
<organism evidence="2 3">
    <name type="scientific">Olpidium bornovanus</name>
    <dbReference type="NCBI Taxonomy" id="278681"/>
    <lineage>
        <taxon>Eukaryota</taxon>
        <taxon>Fungi</taxon>
        <taxon>Fungi incertae sedis</taxon>
        <taxon>Olpidiomycota</taxon>
        <taxon>Olpidiomycotina</taxon>
        <taxon>Olpidiomycetes</taxon>
        <taxon>Olpidiales</taxon>
        <taxon>Olpidiaceae</taxon>
        <taxon>Olpidium</taxon>
    </lineage>
</organism>
<dbReference type="EMBL" id="JAEFCI010004783">
    <property type="protein sequence ID" value="KAG5460745.1"/>
    <property type="molecule type" value="Genomic_DNA"/>
</dbReference>
<feature type="non-terminal residue" evidence="2">
    <location>
        <position position="1"/>
    </location>
</feature>
<dbReference type="Proteomes" id="UP000673691">
    <property type="component" value="Unassembled WGS sequence"/>
</dbReference>